<dbReference type="EMBL" id="LAZR01006881">
    <property type="protein sequence ID" value="KKM89033.1"/>
    <property type="molecule type" value="Genomic_DNA"/>
</dbReference>
<dbReference type="AlphaFoldDB" id="A0A0F9L5Z5"/>
<protein>
    <recommendedName>
        <fullName evidence="1">Cyclic-phosphate processing Receiver domain-containing protein</fullName>
    </recommendedName>
</protein>
<comment type="caution">
    <text evidence="2">The sequence shown here is derived from an EMBL/GenBank/DDBJ whole genome shotgun (WGS) entry which is preliminary data.</text>
</comment>
<sequence length="118" mass="13783">MRDMNILLVDYLTDRVVFFIERFGHQNLDITENSSDAVRYMIDNIYDYMFLGGELGKYGGNCCDVAEFLVEHGENPNNESNIIIHSWDLASVDRMIQLLPSAKYFPFEEYKFSSMFNI</sequence>
<feature type="domain" description="Cyclic-phosphate processing Receiver" evidence="1">
    <location>
        <begin position="25"/>
        <end position="99"/>
    </location>
</feature>
<dbReference type="InterPro" id="IPR046909">
    <property type="entry name" value="cREC_REC"/>
</dbReference>
<evidence type="ECO:0000313" key="2">
    <source>
        <dbReference type="EMBL" id="KKM89033.1"/>
    </source>
</evidence>
<gene>
    <name evidence="2" type="ORF">LCGC14_1252820</name>
</gene>
<organism evidence="2">
    <name type="scientific">marine sediment metagenome</name>
    <dbReference type="NCBI Taxonomy" id="412755"/>
    <lineage>
        <taxon>unclassified sequences</taxon>
        <taxon>metagenomes</taxon>
        <taxon>ecological metagenomes</taxon>
    </lineage>
</organism>
<accession>A0A0F9L5Z5</accession>
<proteinExistence type="predicted"/>
<reference evidence="2" key="1">
    <citation type="journal article" date="2015" name="Nature">
        <title>Complex archaea that bridge the gap between prokaryotes and eukaryotes.</title>
        <authorList>
            <person name="Spang A."/>
            <person name="Saw J.H."/>
            <person name="Jorgensen S.L."/>
            <person name="Zaremba-Niedzwiedzka K."/>
            <person name="Martijn J."/>
            <person name="Lind A.E."/>
            <person name="van Eijk R."/>
            <person name="Schleper C."/>
            <person name="Guy L."/>
            <person name="Ettema T.J."/>
        </authorList>
    </citation>
    <scope>NUCLEOTIDE SEQUENCE</scope>
</reference>
<evidence type="ECO:0000259" key="1">
    <source>
        <dbReference type="Pfam" id="PF20274"/>
    </source>
</evidence>
<dbReference type="Pfam" id="PF20274">
    <property type="entry name" value="cREC_REC"/>
    <property type="match status" value="1"/>
</dbReference>
<name>A0A0F9L5Z5_9ZZZZ</name>